<dbReference type="SUPFAM" id="SSF49785">
    <property type="entry name" value="Galactose-binding domain-like"/>
    <property type="match status" value="1"/>
</dbReference>
<dbReference type="InterPro" id="IPR013222">
    <property type="entry name" value="Glyco_hyd_98_carb-bd"/>
</dbReference>
<evidence type="ECO:0000313" key="4">
    <source>
        <dbReference type="Proteomes" id="UP001201161"/>
    </source>
</evidence>
<dbReference type="Proteomes" id="UP001201161">
    <property type="component" value="Unassembled WGS sequence"/>
</dbReference>
<dbReference type="RefSeq" id="WP_236403222.1">
    <property type="nucleotide sequence ID" value="NZ_JAKJHZ010000009.1"/>
</dbReference>
<dbReference type="InterPro" id="IPR038637">
    <property type="entry name" value="NPCBM_sf"/>
</dbReference>
<evidence type="ECO:0000256" key="1">
    <source>
        <dbReference type="SAM" id="SignalP"/>
    </source>
</evidence>
<keyword evidence="4" id="KW-1185">Reference proteome</keyword>
<reference evidence="3 4" key="1">
    <citation type="submission" date="2022-01" db="EMBL/GenBank/DDBJ databases">
        <title>Nocardioides sp. nov., an actinomycete isolated from mining soil.</title>
        <authorList>
            <person name="Liu L."/>
        </authorList>
    </citation>
    <scope>NUCLEOTIDE SEQUENCE [LARGE SCALE GENOMIC DNA]</scope>
    <source>
        <strain evidence="3 4">KLBMP 9356</strain>
    </source>
</reference>
<proteinExistence type="predicted"/>
<accession>A0ABS9HCY2</accession>
<keyword evidence="1" id="KW-0732">Signal</keyword>
<name>A0ABS9HCY2_9ACTN</name>
<feature type="chain" id="PRO_5045640895" evidence="1">
    <location>
        <begin position="23"/>
        <end position="348"/>
    </location>
</feature>
<evidence type="ECO:0000259" key="2">
    <source>
        <dbReference type="Pfam" id="PF08305"/>
    </source>
</evidence>
<dbReference type="Pfam" id="PF08305">
    <property type="entry name" value="NPCBM"/>
    <property type="match status" value="1"/>
</dbReference>
<feature type="domain" description="Glycosyl hydrolase family 98 putative carbohydrate-binding module" evidence="2">
    <location>
        <begin position="241"/>
        <end position="322"/>
    </location>
</feature>
<gene>
    <name evidence="3" type="ORF">L2K70_15605</name>
</gene>
<dbReference type="Gene3D" id="2.60.120.1060">
    <property type="entry name" value="NPCBM/NEW2 domain"/>
    <property type="match status" value="1"/>
</dbReference>
<protein>
    <submittedName>
        <fullName evidence="3">NPCBM/NEW2 domain-containing protein</fullName>
    </submittedName>
</protein>
<dbReference type="EMBL" id="JAKJHZ010000009">
    <property type="protein sequence ID" value="MCF6379042.1"/>
    <property type="molecule type" value="Genomic_DNA"/>
</dbReference>
<feature type="signal peptide" evidence="1">
    <location>
        <begin position="1"/>
        <end position="22"/>
    </location>
</feature>
<evidence type="ECO:0000313" key="3">
    <source>
        <dbReference type="EMBL" id="MCF6379042.1"/>
    </source>
</evidence>
<dbReference type="InterPro" id="IPR008979">
    <property type="entry name" value="Galactose-bd-like_sf"/>
</dbReference>
<organism evidence="3 4">
    <name type="scientific">Nocardioides potassii</name>
    <dbReference type="NCBI Taxonomy" id="2911371"/>
    <lineage>
        <taxon>Bacteria</taxon>
        <taxon>Bacillati</taxon>
        <taxon>Actinomycetota</taxon>
        <taxon>Actinomycetes</taxon>
        <taxon>Propionibacteriales</taxon>
        <taxon>Nocardioidaceae</taxon>
        <taxon>Nocardioides</taxon>
    </lineage>
</organism>
<comment type="caution">
    <text evidence="3">The sequence shown here is derived from an EMBL/GenBank/DDBJ whole genome shotgun (WGS) entry which is preliminary data.</text>
</comment>
<sequence length="348" mass="36587">MRLVHAVVAALLLALLAPPGVAATPSAEHKAQRPRVSITASPEWVRKGGIVTLTGTVKGVRGRASVTIFQKTKGKSWVVEAVKRTTRKGRFTHREDVTSGDRTYKACVKRACDSVLVHMGQQPKQSTAVSLTGQSASTVEAGQSFSVSGTASANLNGQQVQVQAYDGATSAWSAVSTAIVQGSQWATTMSVGTAGKAIPLRAVFSGGTGLSPSVSNQSAVAVYGWYYLEDLSTVEGSWDLDGAQRISGVTYPRSVGENDETIQVDLQRSCIRFSAAVGLDDSSASTDKSSIRLLTDSVERYANNNLTLGVGSAVAFDVTGALRFVFEPAGINDEPQIVLGDARVLCAF</sequence>